<dbReference type="GO" id="GO:0016747">
    <property type="term" value="F:acyltransferase activity, transferring groups other than amino-acyl groups"/>
    <property type="evidence" value="ECO:0007669"/>
    <property type="project" value="InterPro"/>
</dbReference>
<proteinExistence type="predicted"/>
<dbReference type="RefSeq" id="WP_077117943.1">
    <property type="nucleotide sequence ID" value="NZ_FMUE01000001.1"/>
</dbReference>
<gene>
    <name evidence="2" type="primary">paiA</name>
    <name evidence="2" type="ORF">DSM25559_0726</name>
</gene>
<accession>A0A1R3TIZ0</accession>
<dbReference type="EC" id="2.3.1.-" evidence="2"/>
<dbReference type="PANTHER" id="PTHR43072">
    <property type="entry name" value="N-ACETYLTRANSFERASE"/>
    <property type="match status" value="1"/>
</dbReference>
<reference evidence="2" key="1">
    <citation type="submission" date="2016-10" db="EMBL/GenBank/DDBJ databases">
        <authorList>
            <person name="de Groot N.N."/>
        </authorList>
    </citation>
    <scope>NUCLEOTIDE SEQUENCE [LARGE SCALE GENOMIC DNA]</scope>
    <source>
        <strain evidence="2">DSM25559</strain>
    </source>
</reference>
<keyword evidence="2" id="KW-0012">Acyltransferase</keyword>
<keyword evidence="2" id="KW-0808">Transferase</keyword>
<dbReference type="EMBL" id="FMUE01000001">
    <property type="protein sequence ID" value="SCX07612.1"/>
    <property type="molecule type" value="Genomic_DNA"/>
</dbReference>
<dbReference type="InterPro" id="IPR000182">
    <property type="entry name" value="GNAT_dom"/>
</dbReference>
<dbReference type="AlphaFoldDB" id="A0A1R3TIZ0"/>
<evidence type="ECO:0000313" key="2">
    <source>
        <dbReference type="EMBL" id="SCX07612.1"/>
    </source>
</evidence>
<dbReference type="STRING" id="1907666.DSM25559_0726"/>
<name>A0A1R3TIZ0_9HYPH</name>
<evidence type="ECO:0000313" key="3">
    <source>
        <dbReference type="Proteomes" id="UP000187891"/>
    </source>
</evidence>
<dbReference type="CDD" id="cd04301">
    <property type="entry name" value="NAT_SF"/>
    <property type="match status" value="1"/>
</dbReference>
<protein>
    <submittedName>
        <fullName evidence="2">Protease synthase and sporulation negative regulatory protein PAI 1</fullName>
        <ecNumber evidence="2">2.3.1.-</ecNumber>
    </submittedName>
</protein>
<dbReference type="Proteomes" id="UP000187891">
    <property type="component" value="Unassembled WGS sequence"/>
</dbReference>
<dbReference type="GO" id="GO:0008233">
    <property type="term" value="F:peptidase activity"/>
    <property type="evidence" value="ECO:0007669"/>
    <property type="project" value="UniProtKB-KW"/>
</dbReference>
<dbReference type="InterPro" id="IPR016181">
    <property type="entry name" value="Acyl_CoA_acyltransferase"/>
</dbReference>
<dbReference type="Pfam" id="PF00583">
    <property type="entry name" value="Acetyltransf_1"/>
    <property type="match status" value="1"/>
</dbReference>
<dbReference type="SUPFAM" id="SSF55729">
    <property type="entry name" value="Acyl-CoA N-acyltransferases (Nat)"/>
    <property type="match status" value="1"/>
</dbReference>
<organism evidence="2 3">
    <name type="scientific">Agrobacterium rosae</name>
    <dbReference type="NCBI Taxonomy" id="1972867"/>
    <lineage>
        <taxon>Bacteria</taxon>
        <taxon>Pseudomonadati</taxon>
        <taxon>Pseudomonadota</taxon>
        <taxon>Alphaproteobacteria</taxon>
        <taxon>Hyphomicrobiales</taxon>
        <taxon>Rhizobiaceae</taxon>
        <taxon>Rhizobium/Agrobacterium group</taxon>
        <taxon>Agrobacterium</taxon>
    </lineage>
</organism>
<feature type="domain" description="N-acetyltransferase" evidence="1">
    <location>
        <begin position="1"/>
        <end position="166"/>
    </location>
</feature>
<dbReference type="PROSITE" id="PS51186">
    <property type="entry name" value="GNAT"/>
    <property type="match status" value="1"/>
</dbReference>
<dbReference type="GO" id="GO:0006508">
    <property type="term" value="P:proteolysis"/>
    <property type="evidence" value="ECO:0007669"/>
    <property type="project" value="UniProtKB-KW"/>
</dbReference>
<keyword evidence="2" id="KW-0645">Protease</keyword>
<evidence type="ECO:0000259" key="1">
    <source>
        <dbReference type="PROSITE" id="PS51186"/>
    </source>
</evidence>
<sequence length="169" mass="18397">MFFRNAIESDASSLAAISMEVWIGTYLRNGVNGFFADYALTEFTAAKFEAIIAADAEHIIVSENENGIDGFICLSLDGPAPLSGCSSTEIKTLYVQPRHHGKGIGKGLLNEGLRQCANLGVDAVWLAVNSENTAALTFYSALDFQNIGQTQFRIADQAYLNEVLRRQIV</sequence>
<dbReference type="Gene3D" id="3.40.630.30">
    <property type="match status" value="1"/>
</dbReference>
<keyword evidence="2" id="KW-0378">Hydrolase</keyword>